<dbReference type="AlphaFoldDB" id="A0A5D6WI47"/>
<evidence type="ECO:0000256" key="1">
    <source>
        <dbReference type="SAM" id="MobiDB-lite"/>
    </source>
</evidence>
<feature type="region of interest" description="Disordered" evidence="1">
    <location>
        <begin position="140"/>
        <end position="174"/>
    </location>
</feature>
<dbReference type="EMBL" id="VTOZ01000040">
    <property type="protein sequence ID" value="TYZ26759.1"/>
    <property type="molecule type" value="Genomic_DNA"/>
</dbReference>
<reference evidence="2 3" key="1">
    <citation type="submission" date="2019-08" db="EMBL/GenBank/DDBJ databases">
        <title>Selenomonas sp. mPRGC5 and Selenomonas sp. mPRGC8 isolated from ruminal fluid of dairy goat (Capra hircus).</title>
        <authorList>
            <person name="Poothong S."/>
            <person name="Nuengjamnong C."/>
            <person name="Tanasupawat S."/>
        </authorList>
    </citation>
    <scope>NUCLEOTIDE SEQUENCE [LARGE SCALE GENOMIC DNA]</scope>
    <source>
        <strain evidence="3">mPRGC8</strain>
    </source>
</reference>
<accession>A0A5D6WI47</accession>
<dbReference type="RefSeq" id="WP_149189962.1">
    <property type="nucleotide sequence ID" value="NZ_VTOZ01000040.1"/>
</dbReference>
<evidence type="ECO:0008006" key="4">
    <source>
        <dbReference type="Google" id="ProtNLM"/>
    </source>
</evidence>
<comment type="caution">
    <text evidence="2">The sequence shown here is derived from an EMBL/GenBank/DDBJ whole genome shotgun (WGS) entry which is preliminary data.</text>
</comment>
<protein>
    <recommendedName>
        <fullName evidence="4">DUF2345 domain-containing protein</fullName>
    </recommendedName>
</protein>
<sequence>MLEQPWFIRISQSKGVQVYSTRPVIVSSQGDIDIEGKEGVVVKADDSITMQVADSNIHMDAHEIKHGNSTQGKMGVEVGFSKEDFNIAAGIEVEIGKLKSSSENLKAESMEVKNYLEAGIGETSGKVSRDILTGGIEIEGESRGNKIKYENNGRHQSLGYSHEEEREDEGGKKE</sequence>
<gene>
    <name evidence="2" type="ORF">FZ041_13640</name>
</gene>
<evidence type="ECO:0000313" key="2">
    <source>
        <dbReference type="EMBL" id="TYZ26759.1"/>
    </source>
</evidence>
<organism evidence="2 3">
    <name type="scientific">Selenomonas caprae</name>
    <dbReference type="NCBI Taxonomy" id="2606905"/>
    <lineage>
        <taxon>Bacteria</taxon>
        <taxon>Bacillati</taxon>
        <taxon>Bacillota</taxon>
        <taxon>Negativicutes</taxon>
        <taxon>Selenomonadales</taxon>
        <taxon>Selenomonadaceae</taxon>
        <taxon>Selenomonas</taxon>
    </lineage>
</organism>
<proteinExistence type="predicted"/>
<name>A0A5D6WI47_9FIRM</name>
<feature type="compositionally biased region" description="Basic and acidic residues" evidence="1">
    <location>
        <begin position="161"/>
        <end position="174"/>
    </location>
</feature>
<dbReference type="Proteomes" id="UP000322783">
    <property type="component" value="Unassembled WGS sequence"/>
</dbReference>
<feature type="compositionally biased region" description="Basic and acidic residues" evidence="1">
    <location>
        <begin position="140"/>
        <end position="153"/>
    </location>
</feature>
<keyword evidence="3" id="KW-1185">Reference proteome</keyword>
<evidence type="ECO:0000313" key="3">
    <source>
        <dbReference type="Proteomes" id="UP000322783"/>
    </source>
</evidence>